<gene>
    <name evidence="6" type="primary">LOC105419384</name>
</gene>
<evidence type="ECO:0000313" key="7">
    <source>
        <dbReference type="Proteomes" id="UP000005226"/>
    </source>
</evidence>
<dbReference type="GO" id="GO:0006955">
    <property type="term" value="P:immune response"/>
    <property type="evidence" value="ECO:0007669"/>
    <property type="project" value="TreeGrafter"/>
</dbReference>
<keyword evidence="2" id="KW-1015">Disulfide bond</keyword>
<evidence type="ECO:0000256" key="1">
    <source>
        <dbReference type="ARBA" id="ARBA00022729"/>
    </source>
</evidence>
<name>A0A674MFS0_TAKRU</name>
<keyword evidence="3" id="KW-0472">Membrane</keyword>
<dbReference type="Ensembl" id="ENSTRUT00000076541.1">
    <property type="protein sequence ID" value="ENSTRUP00000059896.1"/>
    <property type="gene ID" value="ENSTRUG00000021329.2"/>
</dbReference>
<dbReference type="InterPro" id="IPR013783">
    <property type="entry name" value="Ig-like_fold"/>
</dbReference>
<feature type="domain" description="Ig-like" evidence="5">
    <location>
        <begin position="26"/>
        <end position="102"/>
    </location>
</feature>
<dbReference type="InterPro" id="IPR007110">
    <property type="entry name" value="Ig-like_dom"/>
</dbReference>
<dbReference type="GO" id="GO:0009897">
    <property type="term" value="C:external side of plasma membrane"/>
    <property type="evidence" value="ECO:0007669"/>
    <property type="project" value="TreeGrafter"/>
</dbReference>
<keyword evidence="3" id="KW-1133">Transmembrane helix</keyword>
<dbReference type="SUPFAM" id="SSF48726">
    <property type="entry name" value="Immunoglobulin"/>
    <property type="match status" value="2"/>
</dbReference>
<dbReference type="Ensembl" id="ENSTRUT00000080743.1">
    <property type="protein sequence ID" value="ENSTRUP00000071042.1"/>
    <property type="gene ID" value="ENSTRUG00000021329.2"/>
</dbReference>
<dbReference type="Proteomes" id="UP000005226">
    <property type="component" value="Chromosome 1"/>
</dbReference>
<dbReference type="InterPro" id="IPR050488">
    <property type="entry name" value="Ig_Fc_receptor"/>
</dbReference>
<dbReference type="Gene3D" id="2.60.40.10">
    <property type="entry name" value="Immunoglobulins"/>
    <property type="match status" value="2"/>
</dbReference>
<dbReference type="PROSITE" id="PS50835">
    <property type="entry name" value="IG_LIKE"/>
    <property type="match status" value="1"/>
</dbReference>
<sequence>MAGGKHLLLLLLLLPASVFLGGGQSQTVVMFPQLEQVHIGDLFYLRCNDSRNGMSQMRWFHNDKALQMSNYEIKIQFAASKHSGTYRCEIDGRSSRNNLPISVLNYYPRASLTLQTGQPVMQPDGSVTLRLDHSSGLQGWNCFVIRGDIIYIIVLSTKGDNMSLEFQTNKMTRPENIFWCSNADKSKRSNQVTIRTSDKSLAMEMYFAPAIVGGGLILRCLSWDREDVSHVAFYKNNAVMLTSTSPTHRMLSVAEADQGAYRCSATLANQNLASDAQELFIHVGGMRPEVSGILEVSCSCPECPTGTHYMWYKMDQDNQPLKLPGNSQASMKPDGKGTYACVALWDSGRTLISKGHFYNPIMGIVLIGLIMLLVIAVVVAVVVFRKRKQRRRGHTGPLYEDVGLKLQEGGADRYERLQRFGAQKESEYDVIHQADPDGAKKEGHYEPLAKAGMDEGVYHTLGMEGGGGGAAAGGYEALQRKTMKDDTYHSIGMEGAAGGEEK</sequence>
<dbReference type="GO" id="GO:0004888">
    <property type="term" value="F:transmembrane signaling receptor activity"/>
    <property type="evidence" value="ECO:0007669"/>
    <property type="project" value="TreeGrafter"/>
</dbReference>
<dbReference type="GO" id="GO:0007166">
    <property type="term" value="P:cell surface receptor signaling pathway"/>
    <property type="evidence" value="ECO:0007669"/>
    <property type="project" value="TreeGrafter"/>
</dbReference>
<proteinExistence type="predicted"/>
<keyword evidence="7" id="KW-1185">Reference proteome</keyword>
<dbReference type="AlphaFoldDB" id="A0A674MFS0"/>
<dbReference type="PANTHER" id="PTHR11481:SF64">
    <property type="entry name" value="FC RECEPTOR-LIKE PROTEIN 4"/>
    <property type="match status" value="1"/>
</dbReference>
<dbReference type="GeneTree" id="ENSGT00440000036191"/>
<protein>
    <submittedName>
        <fullName evidence="6">Uncharacterized LOC105419384</fullName>
    </submittedName>
</protein>
<organism evidence="6 7">
    <name type="scientific">Takifugu rubripes</name>
    <name type="common">Japanese pufferfish</name>
    <name type="synonym">Fugu rubripes</name>
    <dbReference type="NCBI Taxonomy" id="31033"/>
    <lineage>
        <taxon>Eukaryota</taxon>
        <taxon>Metazoa</taxon>
        <taxon>Chordata</taxon>
        <taxon>Craniata</taxon>
        <taxon>Vertebrata</taxon>
        <taxon>Euteleostomi</taxon>
        <taxon>Actinopterygii</taxon>
        <taxon>Neopterygii</taxon>
        <taxon>Teleostei</taxon>
        <taxon>Neoteleostei</taxon>
        <taxon>Acanthomorphata</taxon>
        <taxon>Eupercaria</taxon>
        <taxon>Tetraodontiformes</taxon>
        <taxon>Tetradontoidea</taxon>
        <taxon>Tetraodontidae</taxon>
        <taxon>Takifugu</taxon>
    </lineage>
</organism>
<feature type="chain" id="PRO_5044628259" evidence="4">
    <location>
        <begin position="26"/>
        <end position="502"/>
    </location>
</feature>
<evidence type="ECO:0000313" key="6">
    <source>
        <dbReference type="Ensembl" id="ENSTRUP00000059896.1"/>
    </source>
</evidence>
<reference evidence="6" key="2">
    <citation type="submission" date="2025-05" db="UniProtKB">
        <authorList>
            <consortium name="Ensembl"/>
        </authorList>
    </citation>
    <scope>IDENTIFICATION</scope>
</reference>
<evidence type="ECO:0000256" key="4">
    <source>
        <dbReference type="SAM" id="SignalP"/>
    </source>
</evidence>
<evidence type="ECO:0000259" key="5">
    <source>
        <dbReference type="PROSITE" id="PS50835"/>
    </source>
</evidence>
<evidence type="ECO:0000256" key="2">
    <source>
        <dbReference type="ARBA" id="ARBA00023157"/>
    </source>
</evidence>
<feature type="signal peptide" evidence="4">
    <location>
        <begin position="1"/>
        <end position="25"/>
    </location>
</feature>
<evidence type="ECO:0000256" key="3">
    <source>
        <dbReference type="SAM" id="Phobius"/>
    </source>
</evidence>
<keyword evidence="3" id="KW-0812">Transmembrane</keyword>
<dbReference type="SMART" id="SM00408">
    <property type="entry name" value="IGc2"/>
    <property type="match status" value="2"/>
</dbReference>
<dbReference type="PANTHER" id="PTHR11481">
    <property type="entry name" value="IMMUNOGLOBULIN FC RECEPTOR"/>
    <property type="match status" value="1"/>
</dbReference>
<dbReference type="OMA" id="CDATFTY"/>
<dbReference type="InterPro" id="IPR003598">
    <property type="entry name" value="Ig_sub2"/>
</dbReference>
<feature type="transmembrane region" description="Helical" evidence="3">
    <location>
        <begin position="361"/>
        <end position="384"/>
    </location>
</feature>
<accession>A0A674MFS0</accession>
<dbReference type="InterPro" id="IPR036179">
    <property type="entry name" value="Ig-like_dom_sf"/>
</dbReference>
<keyword evidence="1 4" id="KW-0732">Signal</keyword>
<reference evidence="6 7" key="1">
    <citation type="journal article" date="2011" name="Genome Biol. Evol.">
        <title>Integration of the genetic map and genome assembly of fugu facilitates insights into distinct features of genome evolution in teleosts and mammals.</title>
        <authorList>
            <person name="Kai W."/>
            <person name="Kikuchi K."/>
            <person name="Tohari S."/>
            <person name="Chew A.K."/>
            <person name="Tay A."/>
            <person name="Fujiwara A."/>
            <person name="Hosoya S."/>
            <person name="Suetake H."/>
            <person name="Naruse K."/>
            <person name="Brenner S."/>
            <person name="Suzuki Y."/>
            <person name="Venkatesh B."/>
        </authorList>
    </citation>
    <scope>NUCLEOTIDE SEQUENCE [LARGE SCALE GENOMIC DNA]</scope>
</reference>